<dbReference type="InterPro" id="IPR042099">
    <property type="entry name" value="ANL_N_sf"/>
</dbReference>
<dbReference type="SUPFAM" id="SSF56801">
    <property type="entry name" value="Acetyl-CoA synthetase-like"/>
    <property type="match status" value="1"/>
</dbReference>
<dbReference type="Proteomes" id="UP000070188">
    <property type="component" value="Unassembled WGS sequence"/>
</dbReference>
<evidence type="ECO:0000259" key="2">
    <source>
        <dbReference type="Pfam" id="PF00501"/>
    </source>
</evidence>
<dbReference type="AlphaFoldDB" id="A0A132MX11"/>
<gene>
    <name evidence="3" type="ORF">LI90_3416</name>
</gene>
<organism evidence="3 4">
    <name type="scientific">Carbonactinospora thermoautotrophica</name>
    <dbReference type="NCBI Taxonomy" id="1469144"/>
    <lineage>
        <taxon>Bacteria</taxon>
        <taxon>Bacillati</taxon>
        <taxon>Actinomycetota</taxon>
        <taxon>Actinomycetes</taxon>
        <taxon>Kitasatosporales</taxon>
        <taxon>Carbonactinosporaceae</taxon>
        <taxon>Carbonactinospora</taxon>
    </lineage>
</organism>
<dbReference type="Pfam" id="PF00501">
    <property type="entry name" value="AMP-binding"/>
    <property type="match status" value="1"/>
</dbReference>
<dbReference type="EMBL" id="LAXD01000001">
    <property type="protein sequence ID" value="KWX02373.1"/>
    <property type="molecule type" value="Genomic_DNA"/>
</dbReference>
<name>A0A132MX11_9ACTN</name>
<dbReference type="Gene3D" id="3.40.50.12780">
    <property type="entry name" value="N-terminal domain of ligase-like"/>
    <property type="match status" value="1"/>
</dbReference>
<reference evidence="4" key="1">
    <citation type="submission" date="2015-04" db="EMBL/GenBank/DDBJ databases">
        <title>Physiological reanalysis, assessment of diazotrophy, and genome sequences of multiple isolates of Streptomyces thermoautotrophicus.</title>
        <authorList>
            <person name="MacKellar D.C."/>
            <person name="Lieber L."/>
            <person name="Norman J."/>
            <person name="Bolger A."/>
            <person name="Tobin C."/>
            <person name="Murray J.W."/>
            <person name="Chang R."/>
            <person name="Ford T."/>
            <person name="Nguyen P.Q."/>
            <person name="Woodward J."/>
            <person name="Permingeat H."/>
            <person name="Joshi N.S."/>
            <person name="Silver P.A."/>
            <person name="Usadel B."/>
            <person name="Rutherford A.W."/>
            <person name="Friesen M."/>
            <person name="Prell J."/>
        </authorList>
    </citation>
    <scope>NUCLEOTIDE SEQUENCE [LARGE SCALE GENOMIC DNA]</scope>
    <source>
        <strain evidence="4">H1</strain>
    </source>
</reference>
<evidence type="ECO:0000313" key="4">
    <source>
        <dbReference type="Proteomes" id="UP000070188"/>
    </source>
</evidence>
<comment type="caution">
    <text evidence="3">The sequence shown here is derived from an EMBL/GenBank/DDBJ whole genome shotgun (WGS) entry which is preliminary data.</text>
</comment>
<proteinExistence type="predicted"/>
<dbReference type="STRING" id="1469144.LI90_3416"/>
<evidence type="ECO:0000256" key="1">
    <source>
        <dbReference type="SAM" id="MobiDB-lite"/>
    </source>
</evidence>
<dbReference type="InterPro" id="IPR017523">
    <property type="entry name" value="Rv3268"/>
</dbReference>
<keyword evidence="4" id="KW-1185">Reference proteome</keyword>
<dbReference type="NCBIfam" id="TIGR03089">
    <property type="entry name" value="TIGR03089 family protein"/>
    <property type="match status" value="1"/>
</dbReference>
<protein>
    <recommendedName>
        <fullName evidence="2">AMP-dependent synthetase/ligase domain-containing protein</fullName>
    </recommendedName>
</protein>
<dbReference type="PATRIC" id="fig|1469144.10.peg.3667"/>
<feature type="domain" description="AMP-dependent synthetase/ligase" evidence="2">
    <location>
        <begin position="41"/>
        <end position="120"/>
    </location>
</feature>
<feature type="region of interest" description="Disordered" evidence="1">
    <location>
        <begin position="1"/>
        <end position="31"/>
    </location>
</feature>
<accession>A0A132MX11</accession>
<dbReference type="InterPro" id="IPR000873">
    <property type="entry name" value="AMP-dep_synth/lig_dom"/>
</dbReference>
<sequence>MSALAGLPGTRVPGDRGQEDPGGAGSRASYPAGMTPAELLRRALSANPARPFVTYYDDATGERVELSVATFDNWVAKTANLIQDGLLLEPDARVALALPTHWQAQVWLMACWSAGVVAVPGGDPAGCDAVVTDAAGVEAARACPGERVVLSLHPLGLPLGAPPGFLEYAIEVRQYGDHFTPYAPVDPDAPALEMTGRAYSGAELVEQAERIASRDGWDAGTRVLTTLDLCEWEGILNGLLVPLAAGASVVLCRNLNPDQLPERQIAERVTKIISAT</sequence>
<evidence type="ECO:0000313" key="3">
    <source>
        <dbReference type="EMBL" id="KWX02373.1"/>
    </source>
</evidence>